<reference evidence="11 12" key="1">
    <citation type="journal article" date="2020" name="ISME J.">
        <title>Uncovering the hidden diversity of litter-decomposition mechanisms in mushroom-forming fungi.</title>
        <authorList>
            <person name="Floudas D."/>
            <person name="Bentzer J."/>
            <person name="Ahren D."/>
            <person name="Johansson T."/>
            <person name="Persson P."/>
            <person name="Tunlid A."/>
        </authorList>
    </citation>
    <scope>NUCLEOTIDE SEQUENCE [LARGE SCALE GENOMIC DNA]</scope>
    <source>
        <strain evidence="11 12">CBS 291.85</strain>
    </source>
</reference>
<feature type="domain" description="Peptidase S53" evidence="10">
    <location>
        <begin position="213"/>
        <end position="556"/>
    </location>
</feature>
<evidence type="ECO:0000256" key="1">
    <source>
        <dbReference type="ARBA" id="ARBA00004239"/>
    </source>
</evidence>
<keyword evidence="4" id="KW-0378">Hydrolase</keyword>
<dbReference type="CDD" id="cd11377">
    <property type="entry name" value="Pro-peptidase_S53"/>
    <property type="match status" value="1"/>
</dbReference>
<name>A0A8H5D3Q7_9AGAR</name>
<evidence type="ECO:0000256" key="5">
    <source>
        <dbReference type="ARBA" id="ARBA00022825"/>
    </source>
</evidence>
<organism evidence="11 12">
    <name type="scientific">Tetrapyrgos nigripes</name>
    <dbReference type="NCBI Taxonomy" id="182062"/>
    <lineage>
        <taxon>Eukaryota</taxon>
        <taxon>Fungi</taxon>
        <taxon>Dikarya</taxon>
        <taxon>Basidiomycota</taxon>
        <taxon>Agaricomycotina</taxon>
        <taxon>Agaricomycetes</taxon>
        <taxon>Agaricomycetidae</taxon>
        <taxon>Agaricales</taxon>
        <taxon>Marasmiineae</taxon>
        <taxon>Marasmiaceae</taxon>
        <taxon>Tetrapyrgos</taxon>
    </lineage>
</organism>
<dbReference type="PROSITE" id="PS51695">
    <property type="entry name" value="SEDOLISIN"/>
    <property type="match status" value="1"/>
</dbReference>
<dbReference type="InterPro" id="IPR036852">
    <property type="entry name" value="Peptidase_S8/S53_dom_sf"/>
</dbReference>
<evidence type="ECO:0000313" key="11">
    <source>
        <dbReference type="EMBL" id="KAF5352141.1"/>
    </source>
</evidence>
<accession>A0A8H5D3Q7</accession>
<comment type="caution">
    <text evidence="11">The sequence shown here is derived from an EMBL/GenBank/DDBJ whole genome shotgun (WGS) entry which is preliminary data.</text>
</comment>
<evidence type="ECO:0000313" key="12">
    <source>
        <dbReference type="Proteomes" id="UP000559256"/>
    </source>
</evidence>
<dbReference type="GO" id="GO:0004252">
    <property type="term" value="F:serine-type endopeptidase activity"/>
    <property type="evidence" value="ECO:0007669"/>
    <property type="project" value="InterPro"/>
</dbReference>
<evidence type="ECO:0000259" key="10">
    <source>
        <dbReference type="PROSITE" id="PS51695"/>
    </source>
</evidence>
<keyword evidence="3 8" id="KW-0479">Metal-binding</keyword>
<dbReference type="Pfam" id="PF09286">
    <property type="entry name" value="Pro-kuma_activ"/>
    <property type="match status" value="1"/>
</dbReference>
<evidence type="ECO:0000256" key="7">
    <source>
        <dbReference type="ARBA" id="ARBA00023145"/>
    </source>
</evidence>
<sequence length="556" mass="57864">MVHILSFAALASAAFASVTATPTRRAMAVAEQRKVPGSFARAGKPDAETTLNLRVALKQKDMQGLEKALYGVSTPGSSLYGQHLSLEEVTSFAGPTEESVNAVTQWLQENGVTDITPSGAFNDWISFSIPVFKADELLDTNFEDFVHIETGDRLVRTLQYSIPQDLMQHVDLVHPTTAFIKPLVKTPVMSAPVAGTANVTERALGAPSSCNSVVTPACLQSLYGIPATPAIQSSNILGVSGFINQWAQTADLRTFLTALRPDMSSATTFTLQSIDGGVNPQGANSAGIEANLDIQYTVGLATGVPTVFISVGENNSDGVSGFIDIIDTLNAEPAPPQVLTTSYGFNEGDLGSTLATRMCNGYTTLGARGVSLLFSSGDGGVSGSQSQSCTNFVPTFPGGCPSITSVGATQGVDEVAADLSTGGFSNVFSRPDYQSSVVTTYLNALGSTNSGKFNANGRGFPDVAAQGENVEIELLALVPSLLVLFSLINDRLIAAGKPVLGFLNPFLYANPQAFFDITSGSNPGCGTNGFPARSGWDPVTGLGSPNFAALLSAAGL</sequence>
<dbReference type="PANTHER" id="PTHR14218:SF15">
    <property type="entry name" value="TRIPEPTIDYL-PEPTIDASE 1"/>
    <property type="match status" value="1"/>
</dbReference>
<feature type="signal peptide" evidence="9">
    <location>
        <begin position="1"/>
        <end position="20"/>
    </location>
</feature>
<dbReference type="InterPro" id="IPR015366">
    <property type="entry name" value="S53_propep"/>
</dbReference>
<dbReference type="InterPro" id="IPR050819">
    <property type="entry name" value="Tripeptidyl-peptidase_I"/>
</dbReference>
<dbReference type="SMART" id="SM00944">
    <property type="entry name" value="Pro-kuma_activ"/>
    <property type="match status" value="1"/>
</dbReference>
<feature type="chain" id="PRO_5034730222" description="Peptidase S53 domain-containing protein" evidence="9">
    <location>
        <begin position="21"/>
        <end position="556"/>
    </location>
</feature>
<dbReference type="SUPFAM" id="SSF52743">
    <property type="entry name" value="Subtilisin-like"/>
    <property type="match status" value="1"/>
</dbReference>
<proteinExistence type="predicted"/>
<feature type="binding site" evidence="8">
    <location>
        <position position="537"/>
    </location>
    <ligand>
        <name>Ca(2+)</name>
        <dbReference type="ChEBI" id="CHEBI:29108"/>
    </ligand>
</feature>
<keyword evidence="6 8" id="KW-0106">Calcium</keyword>
<dbReference type="CDD" id="cd04056">
    <property type="entry name" value="Peptidases_S53"/>
    <property type="match status" value="1"/>
</dbReference>
<feature type="binding site" evidence="8">
    <location>
        <position position="516"/>
    </location>
    <ligand>
        <name>Ca(2+)</name>
        <dbReference type="ChEBI" id="CHEBI:29108"/>
    </ligand>
</feature>
<comment type="cofactor">
    <cofactor evidence="8">
        <name>Ca(2+)</name>
        <dbReference type="ChEBI" id="CHEBI:29108"/>
    </cofactor>
    <text evidence="8">Binds 1 Ca(2+) ion per subunit.</text>
</comment>
<dbReference type="GO" id="GO:0005576">
    <property type="term" value="C:extracellular region"/>
    <property type="evidence" value="ECO:0007669"/>
    <property type="project" value="UniProtKB-SubCell"/>
</dbReference>
<dbReference type="AlphaFoldDB" id="A0A8H5D3Q7"/>
<dbReference type="Proteomes" id="UP000559256">
    <property type="component" value="Unassembled WGS sequence"/>
</dbReference>
<comment type="caution">
    <text evidence="8">Lacks conserved residue(s) required for the propagation of feature annotation.</text>
</comment>
<keyword evidence="9" id="KW-0732">Signal</keyword>
<dbReference type="GO" id="GO:0006508">
    <property type="term" value="P:proteolysis"/>
    <property type="evidence" value="ECO:0007669"/>
    <property type="project" value="UniProtKB-KW"/>
</dbReference>
<dbReference type="PANTHER" id="PTHR14218">
    <property type="entry name" value="PROTEASE S8 TRIPEPTIDYL PEPTIDASE I CLN2"/>
    <property type="match status" value="1"/>
</dbReference>
<keyword evidence="7" id="KW-0865">Zymogen</keyword>
<dbReference type="GO" id="GO:0008240">
    <property type="term" value="F:tripeptidyl-peptidase activity"/>
    <property type="evidence" value="ECO:0007669"/>
    <property type="project" value="TreeGrafter"/>
</dbReference>
<protein>
    <recommendedName>
        <fullName evidence="10">Peptidase S53 domain-containing protein</fullName>
    </recommendedName>
</protein>
<dbReference type="OrthoDB" id="409122at2759"/>
<dbReference type="EMBL" id="JAACJM010000067">
    <property type="protein sequence ID" value="KAF5352141.1"/>
    <property type="molecule type" value="Genomic_DNA"/>
</dbReference>
<evidence type="ECO:0000256" key="2">
    <source>
        <dbReference type="ARBA" id="ARBA00022670"/>
    </source>
</evidence>
<gene>
    <name evidence="11" type="ORF">D9758_009245</name>
</gene>
<keyword evidence="2" id="KW-0645">Protease</keyword>
<dbReference type="SUPFAM" id="SSF54897">
    <property type="entry name" value="Protease propeptides/inhibitors"/>
    <property type="match status" value="1"/>
</dbReference>
<feature type="binding site" evidence="8">
    <location>
        <position position="535"/>
    </location>
    <ligand>
        <name>Ca(2+)</name>
        <dbReference type="ChEBI" id="CHEBI:29108"/>
    </ligand>
</feature>
<evidence type="ECO:0000256" key="3">
    <source>
        <dbReference type="ARBA" id="ARBA00022723"/>
    </source>
</evidence>
<evidence type="ECO:0000256" key="4">
    <source>
        <dbReference type="ARBA" id="ARBA00022801"/>
    </source>
</evidence>
<dbReference type="Gene3D" id="3.40.50.200">
    <property type="entry name" value="Peptidase S8/S53 domain"/>
    <property type="match status" value="1"/>
</dbReference>
<keyword evidence="5" id="KW-0720">Serine protease</keyword>
<dbReference type="GO" id="GO:0046872">
    <property type="term" value="F:metal ion binding"/>
    <property type="evidence" value="ECO:0007669"/>
    <property type="project" value="UniProtKB-UniRule"/>
</dbReference>
<keyword evidence="12" id="KW-1185">Reference proteome</keyword>
<evidence type="ECO:0000256" key="6">
    <source>
        <dbReference type="ARBA" id="ARBA00022837"/>
    </source>
</evidence>
<feature type="binding site" evidence="8">
    <location>
        <position position="517"/>
    </location>
    <ligand>
        <name>Ca(2+)</name>
        <dbReference type="ChEBI" id="CHEBI:29108"/>
    </ligand>
</feature>
<dbReference type="InterPro" id="IPR030400">
    <property type="entry name" value="Sedolisin_dom"/>
</dbReference>
<evidence type="ECO:0000256" key="8">
    <source>
        <dbReference type="PROSITE-ProRule" id="PRU01032"/>
    </source>
</evidence>
<comment type="subcellular location">
    <subcellularLocation>
        <location evidence="1">Secreted</location>
        <location evidence="1">Extracellular space</location>
    </subcellularLocation>
</comment>
<evidence type="ECO:0000256" key="9">
    <source>
        <dbReference type="SAM" id="SignalP"/>
    </source>
</evidence>